<evidence type="ECO:0000256" key="3">
    <source>
        <dbReference type="ARBA" id="ARBA00012140"/>
    </source>
</evidence>
<keyword evidence="8 13" id="KW-0949">S-adenosyl-L-methionine</keyword>
<dbReference type="Pfam" id="PF22458">
    <property type="entry name" value="RsmF-B_ferredox"/>
    <property type="match status" value="1"/>
</dbReference>
<dbReference type="GO" id="GO:0032259">
    <property type="term" value="P:methylation"/>
    <property type="evidence" value="ECO:0007669"/>
    <property type="project" value="UniProtKB-KW"/>
</dbReference>
<feature type="binding site" evidence="13">
    <location>
        <begin position="268"/>
        <end position="274"/>
    </location>
    <ligand>
        <name>S-adenosyl-L-methionine</name>
        <dbReference type="ChEBI" id="CHEBI:59789"/>
    </ligand>
</feature>
<proteinExistence type="inferred from homology"/>
<evidence type="ECO:0000256" key="1">
    <source>
        <dbReference type="ARBA" id="ARBA00002724"/>
    </source>
</evidence>
<evidence type="ECO:0000256" key="4">
    <source>
        <dbReference type="ARBA" id="ARBA00022490"/>
    </source>
</evidence>
<dbReference type="InterPro" id="IPR029063">
    <property type="entry name" value="SAM-dependent_MTases_sf"/>
</dbReference>
<dbReference type="GO" id="GO:0008168">
    <property type="term" value="F:methyltransferase activity"/>
    <property type="evidence" value="ECO:0007669"/>
    <property type="project" value="UniProtKB-KW"/>
</dbReference>
<evidence type="ECO:0000256" key="13">
    <source>
        <dbReference type="PROSITE-ProRule" id="PRU01023"/>
    </source>
</evidence>
<evidence type="ECO:0000256" key="5">
    <source>
        <dbReference type="ARBA" id="ARBA00022552"/>
    </source>
</evidence>
<name>A0ABU1FX22_9GAMM</name>
<organism evidence="15 16">
    <name type="scientific">Halomonas koreensis</name>
    <dbReference type="NCBI Taxonomy" id="245385"/>
    <lineage>
        <taxon>Bacteria</taxon>
        <taxon>Pseudomonadati</taxon>
        <taxon>Pseudomonadota</taxon>
        <taxon>Gammaproteobacteria</taxon>
        <taxon>Oceanospirillales</taxon>
        <taxon>Halomonadaceae</taxon>
        <taxon>Halomonas</taxon>
    </lineage>
</organism>
<comment type="function">
    <text evidence="1">Specifically methylates the cytosine at position 967 (m5C967) of 16S rRNA.</text>
</comment>
<keyword evidence="5" id="KW-0698">rRNA processing</keyword>
<dbReference type="SUPFAM" id="SSF53335">
    <property type="entry name" value="S-adenosyl-L-methionine-dependent methyltransferases"/>
    <property type="match status" value="1"/>
</dbReference>
<evidence type="ECO:0000256" key="6">
    <source>
        <dbReference type="ARBA" id="ARBA00022603"/>
    </source>
</evidence>
<feature type="binding site" evidence="13">
    <location>
        <position position="290"/>
    </location>
    <ligand>
        <name>S-adenosyl-L-methionine</name>
        <dbReference type="ChEBI" id="CHEBI:59789"/>
    </ligand>
</feature>
<evidence type="ECO:0000256" key="10">
    <source>
        <dbReference type="ARBA" id="ARBA00030399"/>
    </source>
</evidence>
<dbReference type="EC" id="2.1.1.176" evidence="3"/>
<comment type="similarity">
    <text evidence="13">Belongs to the class I-like SAM-binding methyltransferase superfamily. RsmB/NOP family.</text>
</comment>
<dbReference type="Pfam" id="PF01189">
    <property type="entry name" value="Methyltr_RsmB-F"/>
    <property type="match status" value="1"/>
</dbReference>
<dbReference type="PANTHER" id="PTHR22807:SF61">
    <property type="entry name" value="NOL1_NOP2_SUN FAMILY PROTEIN _ ANTITERMINATION NUSB DOMAIN-CONTAINING PROTEIN"/>
    <property type="match status" value="1"/>
</dbReference>
<dbReference type="NCBIfam" id="TIGR00563">
    <property type="entry name" value="rsmB"/>
    <property type="match status" value="1"/>
</dbReference>
<dbReference type="Gene3D" id="1.10.940.10">
    <property type="entry name" value="NusB-like"/>
    <property type="match status" value="1"/>
</dbReference>
<feature type="binding site" evidence="13">
    <location>
        <position position="316"/>
    </location>
    <ligand>
        <name>S-adenosyl-L-methionine</name>
        <dbReference type="ChEBI" id="CHEBI:59789"/>
    </ligand>
</feature>
<dbReference type="InterPro" id="IPR004573">
    <property type="entry name" value="rRNA_ssu_MeTfrase_B"/>
</dbReference>
<dbReference type="InterPro" id="IPR006027">
    <property type="entry name" value="NusB_RsmB_TIM44"/>
</dbReference>
<dbReference type="PROSITE" id="PS51686">
    <property type="entry name" value="SAM_MT_RSMB_NOP"/>
    <property type="match status" value="1"/>
</dbReference>
<sequence>MTQRNGHRRSKSLDNGLAVRAAAARALAPVITGKGSLNSLDDHQVVARDRGLFKELCYGSCRALCRLEALAGKLLDKPFKARDADVQALLLVGIYQLLYLRIPAHAAVGETAGAARLLNKAWATRVLNGCLRRLQREATALQAEVDKDPAVALLHPKWWLKAFRQAWPEDWRAICEANNHPGPMTLRVNRRHGDREMYLDRLDAPGLQARLCPHAPDGLTLDAPCDVDALPGFREGRVSVQDEAAQLAAVLLGPVIAPRPGARVLDACCAPGGKTAHLLELFDIEMQAIDSDDGRLARVEDTLSRLGLVADLAHGDATGRDWWDGTAYDAILLDAPCSGSGVIRRHPDIKRLRRPSDIARLAELQARLLDNLWPLLAPGGTLLYATCSVLPEENADQVAAFLERTPEAEVTTPQGVAWGRQAGAGRQLLPTVDSHDGFFYARLRKRAA</sequence>
<comment type="subcellular location">
    <subcellularLocation>
        <location evidence="2">Cytoplasm</location>
    </subcellularLocation>
</comment>
<dbReference type="InterPro" id="IPR049560">
    <property type="entry name" value="MeTrfase_RsmB-F_NOP2_cat"/>
</dbReference>
<dbReference type="Proteomes" id="UP001264519">
    <property type="component" value="Unassembled WGS sequence"/>
</dbReference>
<dbReference type="PRINTS" id="PR02008">
    <property type="entry name" value="RCMTFAMILY"/>
</dbReference>
<comment type="caution">
    <text evidence="15">The sequence shown here is derived from an EMBL/GenBank/DDBJ whole genome shotgun (WGS) entry which is preliminary data.</text>
</comment>
<evidence type="ECO:0000256" key="9">
    <source>
        <dbReference type="ARBA" id="ARBA00022884"/>
    </source>
</evidence>
<dbReference type="CDD" id="cd02440">
    <property type="entry name" value="AdoMet_MTases"/>
    <property type="match status" value="1"/>
</dbReference>
<keyword evidence="7 13" id="KW-0808">Transferase</keyword>
<reference evidence="15 16" key="1">
    <citation type="submission" date="2023-04" db="EMBL/GenBank/DDBJ databases">
        <title>A long-awaited taxogenomic arrangement of the family Halomonadaceae.</title>
        <authorList>
            <person name="De La Haba R."/>
            <person name="Chuvochina M."/>
            <person name="Wittouck S."/>
            <person name="Arahal D.R."/>
            <person name="Sanchez-Porro C."/>
            <person name="Hugenholtz P."/>
            <person name="Ventosa A."/>
        </authorList>
    </citation>
    <scope>NUCLEOTIDE SEQUENCE [LARGE SCALE GENOMIC DNA]</scope>
    <source>
        <strain evidence="15 16">DSM 23530</strain>
    </source>
</reference>
<accession>A0ABU1FX22</accession>
<feature type="active site" description="Nucleophile" evidence="13">
    <location>
        <position position="387"/>
    </location>
</feature>
<evidence type="ECO:0000259" key="14">
    <source>
        <dbReference type="PROSITE" id="PS51686"/>
    </source>
</evidence>
<dbReference type="InterPro" id="IPR023267">
    <property type="entry name" value="RCMT"/>
</dbReference>
<dbReference type="Gene3D" id="3.40.50.150">
    <property type="entry name" value="Vaccinia Virus protein VP39"/>
    <property type="match status" value="1"/>
</dbReference>
<dbReference type="InterPro" id="IPR035926">
    <property type="entry name" value="NusB-like_sf"/>
</dbReference>
<evidence type="ECO:0000256" key="2">
    <source>
        <dbReference type="ARBA" id="ARBA00004496"/>
    </source>
</evidence>
<keyword evidence="9 13" id="KW-0694">RNA-binding</keyword>
<protein>
    <recommendedName>
        <fullName evidence="3">16S rRNA (cytosine(967)-C(5))-methyltransferase</fullName>
        <ecNumber evidence="3">2.1.1.176</ecNumber>
    </recommendedName>
    <alternativeName>
        <fullName evidence="10">16S rRNA m5C967 methyltransferase</fullName>
    </alternativeName>
    <alternativeName>
        <fullName evidence="11">rRNA (cytosine-C(5)-)-methyltransferase RsmB</fullName>
    </alternativeName>
</protein>
<keyword evidence="6 13" id="KW-0489">Methyltransferase</keyword>
<dbReference type="Pfam" id="PF01029">
    <property type="entry name" value="NusB"/>
    <property type="match status" value="1"/>
</dbReference>
<dbReference type="PANTHER" id="PTHR22807">
    <property type="entry name" value="NOP2 YEAST -RELATED NOL1/NOP2/FMU SUN DOMAIN-CONTAINING"/>
    <property type="match status" value="1"/>
</dbReference>
<evidence type="ECO:0000313" key="16">
    <source>
        <dbReference type="Proteomes" id="UP001264519"/>
    </source>
</evidence>
<evidence type="ECO:0000313" key="15">
    <source>
        <dbReference type="EMBL" id="MDR5865237.1"/>
    </source>
</evidence>
<dbReference type="InterPro" id="IPR054728">
    <property type="entry name" value="RsmB-like_ferredoxin"/>
</dbReference>
<feature type="binding site" evidence="13">
    <location>
        <position position="334"/>
    </location>
    <ligand>
        <name>S-adenosyl-L-methionine</name>
        <dbReference type="ChEBI" id="CHEBI:59789"/>
    </ligand>
</feature>
<dbReference type="SUPFAM" id="SSF48013">
    <property type="entry name" value="NusB-like"/>
    <property type="match status" value="1"/>
</dbReference>
<evidence type="ECO:0000256" key="8">
    <source>
        <dbReference type="ARBA" id="ARBA00022691"/>
    </source>
</evidence>
<dbReference type="EMBL" id="JARWAK010000001">
    <property type="protein sequence ID" value="MDR5865237.1"/>
    <property type="molecule type" value="Genomic_DNA"/>
</dbReference>
<feature type="domain" description="SAM-dependent MTase RsmB/NOP-type" evidence="14">
    <location>
        <begin position="174"/>
        <end position="446"/>
    </location>
</feature>
<dbReference type="RefSeq" id="WP_309650837.1">
    <property type="nucleotide sequence ID" value="NZ_JARWAK010000001.1"/>
</dbReference>
<dbReference type="Gene3D" id="1.10.287.730">
    <property type="entry name" value="Helix hairpin bin"/>
    <property type="match status" value="1"/>
</dbReference>
<keyword evidence="16" id="KW-1185">Reference proteome</keyword>
<evidence type="ECO:0000256" key="7">
    <source>
        <dbReference type="ARBA" id="ARBA00022679"/>
    </source>
</evidence>
<dbReference type="Gene3D" id="3.30.70.1170">
    <property type="entry name" value="Sun protein, domain 3"/>
    <property type="match status" value="1"/>
</dbReference>
<gene>
    <name evidence="15" type="primary">rsmB</name>
    <name evidence="15" type="ORF">QC818_00355</name>
</gene>
<dbReference type="InterPro" id="IPR001678">
    <property type="entry name" value="MeTrfase_RsmB-F_NOP2_dom"/>
</dbReference>
<evidence type="ECO:0000256" key="11">
    <source>
        <dbReference type="ARBA" id="ARBA00031088"/>
    </source>
</evidence>
<keyword evidence="4" id="KW-0963">Cytoplasm</keyword>
<comment type="catalytic activity">
    <reaction evidence="12">
        <text>cytidine(967) in 16S rRNA + S-adenosyl-L-methionine = 5-methylcytidine(967) in 16S rRNA + S-adenosyl-L-homocysteine + H(+)</text>
        <dbReference type="Rhea" id="RHEA:42748"/>
        <dbReference type="Rhea" id="RHEA-COMP:10219"/>
        <dbReference type="Rhea" id="RHEA-COMP:10220"/>
        <dbReference type="ChEBI" id="CHEBI:15378"/>
        <dbReference type="ChEBI" id="CHEBI:57856"/>
        <dbReference type="ChEBI" id="CHEBI:59789"/>
        <dbReference type="ChEBI" id="CHEBI:74483"/>
        <dbReference type="ChEBI" id="CHEBI:82748"/>
        <dbReference type="EC" id="2.1.1.176"/>
    </reaction>
</comment>
<evidence type="ECO:0000256" key="12">
    <source>
        <dbReference type="ARBA" id="ARBA00047283"/>
    </source>
</evidence>
<dbReference type="NCBIfam" id="NF008149">
    <property type="entry name" value="PRK10901.1"/>
    <property type="match status" value="1"/>
</dbReference>